<dbReference type="InterPro" id="IPR016181">
    <property type="entry name" value="Acyl_CoA_acyltransferase"/>
</dbReference>
<protein>
    <submittedName>
        <fullName evidence="2">Acetyltransferase-like protein</fullName>
    </submittedName>
</protein>
<organism evidence="2 3">
    <name type="scientific">Octadecabacter arcticus 238</name>
    <dbReference type="NCBI Taxonomy" id="391616"/>
    <lineage>
        <taxon>Bacteria</taxon>
        <taxon>Pseudomonadati</taxon>
        <taxon>Pseudomonadota</taxon>
        <taxon>Alphaproteobacteria</taxon>
        <taxon>Rhodobacterales</taxon>
        <taxon>Roseobacteraceae</taxon>
        <taxon>Octadecabacter</taxon>
    </lineage>
</organism>
<dbReference type="OrthoDB" id="7992078at2"/>
<proteinExistence type="predicted"/>
<evidence type="ECO:0000259" key="1">
    <source>
        <dbReference type="PROSITE" id="PS51186"/>
    </source>
</evidence>
<dbReference type="Gene3D" id="3.40.630.30">
    <property type="match status" value="1"/>
</dbReference>
<evidence type="ECO:0000313" key="3">
    <source>
        <dbReference type="Proteomes" id="UP000004688"/>
    </source>
</evidence>
<reference evidence="2 3" key="1">
    <citation type="journal article" date="2013" name="PLoS ONE">
        <title>Poles Apart: Arctic and Antarctic Octadecabacter strains Share High Genome Plasticity and a New Type of Xanthorhodopsin.</title>
        <authorList>
            <person name="Vollmers J."/>
            <person name="Voget S."/>
            <person name="Dietrich S."/>
            <person name="Gollnow K."/>
            <person name="Smits M."/>
            <person name="Meyer K."/>
            <person name="Brinkhoff T."/>
            <person name="Simon M."/>
            <person name="Daniel R."/>
        </authorList>
    </citation>
    <scope>NUCLEOTIDE SEQUENCE [LARGE SCALE GENOMIC DNA]</scope>
    <source>
        <strain evidence="2 3">238</strain>
    </source>
</reference>
<dbReference type="Pfam" id="PF00583">
    <property type="entry name" value="Acetyltransf_1"/>
    <property type="match status" value="1"/>
</dbReference>
<name>M9RKF3_9RHOB</name>
<accession>M9RKF3</accession>
<dbReference type="eggNOG" id="COG0456">
    <property type="taxonomic scope" value="Bacteria"/>
</dbReference>
<dbReference type="KEGG" id="oar:OA238_c00290"/>
<evidence type="ECO:0000313" key="2">
    <source>
        <dbReference type="EMBL" id="AGI70305.1"/>
    </source>
</evidence>
<dbReference type="SUPFAM" id="SSF55729">
    <property type="entry name" value="Acyl-CoA N-acyltransferases (Nat)"/>
    <property type="match status" value="1"/>
</dbReference>
<dbReference type="Proteomes" id="UP000004688">
    <property type="component" value="Chromosome"/>
</dbReference>
<dbReference type="PROSITE" id="PS51186">
    <property type="entry name" value="GNAT"/>
    <property type="match status" value="1"/>
</dbReference>
<gene>
    <name evidence="2" type="ORF">OA238_c00290</name>
</gene>
<dbReference type="InterPro" id="IPR000182">
    <property type="entry name" value="GNAT_dom"/>
</dbReference>
<dbReference type="GO" id="GO:0016747">
    <property type="term" value="F:acyltransferase activity, transferring groups other than amino-acyl groups"/>
    <property type="evidence" value="ECO:0007669"/>
    <property type="project" value="InterPro"/>
</dbReference>
<keyword evidence="2" id="KW-0808">Transferase</keyword>
<dbReference type="EMBL" id="CP003742">
    <property type="protein sequence ID" value="AGI70305.1"/>
    <property type="molecule type" value="Genomic_DNA"/>
</dbReference>
<keyword evidence="3" id="KW-1185">Reference proteome</keyword>
<feature type="domain" description="N-acetyltransferase" evidence="1">
    <location>
        <begin position="1"/>
        <end position="159"/>
    </location>
</feature>
<dbReference type="AlphaFoldDB" id="M9RKF3"/>
<dbReference type="HOGENOM" id="CLU_099453_0_0_5"/>
<dbReference type="CDD" id="cd04301">
    <property type="entry name" value="NAT_SF"/>
    <property type="match status" value="1"/>
</dbReference>
<sequence length="160" mass="17455">MIMRSLSANTDRAVVARLFADAADYVLLEDGRAPDEATTDSFFNERPPNVGAADAVHIGMFDADRLLGILGVVFGYPEANDSYIGLLLLAPHARGGGVRGHALAHATTLARARGSTRQLVAVLDQNLKGRAFWDREGFALEQSFPPTEDRHTRHRMTRAI</sequence>